<dbReference type="PANTHER" id="PTHR43133:SF51">
    <property type="entry name" value="RNA POLYMERASE SIGMA FACTOR"/>
    <property type="match status" value="1"/>
</dbReference>
<dbReference type="Pfam" id="PF08281">
    <property type="entry name" value="Sigma70_r4_2"/>
    <property type="match status" value="1"/>
</dbReference>
<gene>
    <name evidence="7" type="ORF">ACFOUO_08100</name>
</gene>
<reference evidence="8" key="1">
    <citation type="journal article" date="2019" name="Int. J. Syst. Evol. Microbiol.">
        <title>The Global Catalogue of Microorganisms (GCM) 10K type strain sequencing project: providing services to taxonomists for standard genome sequencing and annotation.</title>
        <authorList>
            <consortium name="The Broad Institute Genomics Platform"/>
            <consortium name="The Broad Institute Genome Sequencing Center for Infectious Disease"/>
            <person name="Wu L."/>
            <person name="Ma J."/>
        </authorList>
    </citation>
    <scope>NUCLEOTIDE SEQUENCE [LARGE SCALE GENOMIC DNA]</scope>
    <source>
        <strain evidence="8">IBRC-M 10813</strain>
    </source>
</reference>
<dbReference type="InterPro" id="IPR007627">
    <property type="entry name" value="RNA_pol_sigma70_r2"/>
</dbReference>
<dbReference type="EMBL" id="JBHSAP010000009">
    <property type="protein sequence ID" value="MFC4076770.1"/>
    <property type="molecule type" value="Genomic_DNA"/>
</dbReference>
<dbReference type="InterPro" id="IPR036388">
    <property type="entry name" value="WH-like_DNA-bd_sf"/>
</dbReference>
<name>A0ABV8JEL1_9BACL</name>
<accession>A0ABV8JEL1</accession>
<sequence>MGVVEAEWIDSARKGDRQALTRLLKEVEKPVYRTAYYLLGNEQDALDAAQEALMRIYGKLSSFRGESRFETWARRIAVHTAIDLSRKRKKTVPLMEEVASEAGKGAKSPVERTGTVADVRSAIDRLQGPERIVVVLRHLQDYTYDEIAEAMELPVGTVKSHLFRGRKKLKRLLADYQEGGLLP</sequence>
<keyword evidence="8" id="KW-1185">Reference proteome</keyword>
<evidence type="ECO:0000313" key="8">
    <source>
        <dbReference type="Proteomes" id="UP001595843"/>
    </source>
</evidence>
<evidence type="ECO:0000256" key="1">
    <source>
        <dbReference type="ARBA" id="ARBA00010641"/>
    </source>
</evidence>
<evidence type="ECO:0000256" key="2">
    <source>
        <dbReference type="ARBA" id="ARBA00023015"/>
    </source>
</evidence>
<keyword evidence="2" id="KW-0805">Transcription regulation</keyword>
<feature type="domain" description="RNA polymerase sigma factor 70 region 4 type 2" evidence="6">
    <location>
        <begin position="119"/>
        <end position="169"/>
    </location>
</feature>
<evidence type="ECO:0000256" key="4">
    <source>
        <dbReference type="ARBA" id="ARBA00023163"/>
    </source>
</evidence>
<keyword evidence="4" id="KW-0804">Transcription</keyword>
<feature type="domain" description="RNA polymerase sigma-70 region 2" evidence="5">
    <location>
        <begin position="25"/>
        <end position="90"/>
    </location>
</feature>
<dbReference type="Proteomes" id="UP001595843">
    <property type="component" value="Unassembled WGS sequence"/>
</dbReference>
<dbReference type="SUPFAM" id="SSF88946">
    <property type="entry name" value="Sigma2 domain of RNA polymerase sigma factors"/>
    <property type="match status" value="1"/>
</dbReference>
<evidence type="ECO:0000259" key="6">
    <source>
        <dbReference type="Pfam" id="PF08281"/>
    </source>
</evidence>
<comment type="caution">
    <text evidence="7">The sequence shown here is derived from an EMBL/GenBank/DDBJ whole genome shotgun (WGS) entry which is preliminary data.</text>
</comment>
<keyword evidence="3" id="KW-0731">Sigma factor</keyword>
<dbReference type="InterPro" id="IPR014284">
    <property type="entry name" value="RNA_pol_sigma-70_dom"/>
</dbReference>
<protein>
    <submittedName>
        <fullName evidence="7">RNA polymerase sigma factor</fullName>
    </submittedName>
</protein>
<proteinExistence type="inferred from homology"/>
<evidence type="ECO:0000256" key="3">
    <source>
        <dbReference type="ARBA" id="ARBA00023082"/>
    </source>
</evidence>
<dbReference type="SUPFAM" id="SSF88659">
    <property type="entry name" value="Sigma3 and sigma4 domains of RNA polymerase sigma factors"/>
    <property type="match status" value="1"/>
</dbReference>
<dbReference type="Gene3D" id="1.10.1740.10">
    <property type="match status" value="1"/>
</dbReference>
<evidence type="ECO:0000259" key="5">
    <source>
        <dbReference type="Pfam" id="PF04542"/>
    </source>
</evidence>
<dbReference type="RefSeq" id="WP_380704012.1">
    <property type="nucleotide sequence ID" value="NZ_JBHSAP010000009.1"/>
</dbReference>
<dbReference type="PANTHER" id="PTHR43133">
    <property type="entry name" value="RNA POLYMERASE ECF-TYPE SIGMA FACTO"/>
    <property type="match status" value="1"/>
</dbReference>
<evidence type="ECO:0000313" key="7">
    <source>
        <dbReference type="EMBL" id="MFC4076770.1"/>
    </source>
</evidence>
<dbReference type="InterPro" id="IPR039425">
    <property type="entry name" value="RNA_pol_sigma-70-like"/>
</dbReference>
<dbReference type="CDD" id="cd06171">
    <property type="entry name" value="Sigma70_r4"/>
    <property type="match status" value="1"/>
</dbReference>
<dbReference type="InterPro" id="IPR013324">
    <property type="entry name" value="RNA_pol_sigma_r3/r4-like"/>
</dbReference>
<dbReference type="Pfam" id="PF04542">
    <property type="entry name" value="Sigma70_r2"/>
    <property type="match status" value="1"/>
</dbReference>
<dbReference type="InterPro" id="IPR013325">
    <property type="entry name" value="RNA_pol_sigma_r2"/>
</dbReference>
<dbReference type="Gene3D" id="1.10.10.10">
    <property type="entry name" value="Winged helix-like DNA-binding domain superfamily/Winged helix DNA-binding domain"/>
    <property type="match status" value="1"/>
</dbReference>
<comment type="similarity">
    <text evidence="1">Belongs to the sigma-70 factor family. ECF subfamily.</text>
</comment>
<dbReference type="InterPro" id="IPR013249">
    <property type="entry name" value="RNA_pol_sigma70_r4_t2"/>
</dbReference>
<organism evidence="7 8">
    <name type="scientific">Salinithrix halophila</name>
    <dbReference type="NCBI Taxonomy" id="1485204"/>
    <lineage>
        <taxon>Bacteria</taxon>
        <taxon>Bacillati</taxon>
        <taxon>Bacillota</taxon>
        <taxon>Bacilli</taxon>
        <taxon>Bacillales</taxon>
        <taxon>Thermoactinomycetaceae</taxon>
        <taxon>Salinithrix</taxon>
    </lineage>
</organism>
<dbReference type="NCBIfam" id="TIGR02937">
    <property type="entry name" value="sigma70-ECF"/>
    <property type="match status" value="1"/>
</dbReference>